<evidence type="ECO:0000313" key="3">
    <source>
        <dbReference type="Proteomes" id="UP000239471"/>
    </source>
</evidence>
<gene>
    <name evidence="2" type="ORF">CLVI_18200</name>
</gene>
<dbReference type="EMBL" id="PVXQ01000017">
    <property type="protein sequence ID" value="PRR82314.1"/>
    <property type="molecule type" value="Genomic_DNA"/>
</dbReference>
<organism evidence="2 3">
    <name type="scientific">Clostridium vincentii</name>
    <dbReference type="NCBI Taxonomy" id="52704"/>
    <lineage>
        <taxon>Bacteria</taxon>
        <taxon>Bacillati</taxon>
        <taxon>Bacillota</taxon>
        <taxon>Clostridia</taxon>
        <taxon>Eubacteriales</taxon>
        <taxon>Clostridiaceae</taxon>
        <taxon>Clostridium</taxon>
    </lineage>
</organism>
<feature type="transmembrane region" description="Helical" evidence="1">
    <location>
        <begin position="21"/>
        <end position="38"/>
    </location>
</feature>
<keyword evidence="3" id="KW-1185">Reference proteome</keyword>
<keyword evidence="1" id="KW-0472">Membrane</keyword>
<name>A0A2T0BEK2_9CLOT</name>
<proteinExistence type="predicted"/>
<keyword evidence="1" id="KW-0812">Transmembrane</keyword>
<dbReference type="OrthoDB" id="1952449at2"/>
<reference evidence="2 3" key="1">
    <citation type="submission" date="2018-03" db="EMBL/GenBank/DDBJ databases">
        <title>Genome sequence of Clostridium vincentii DSM 10228.</title>
        <authorList>
            <person name="Poehlein A."/>
            <person name="Daniel R."/>
        </authorList>
    </citation>
    <scope>NUCLEOTIDE SEQUENCE [LARGE SCALE GENOMIC DNA]</scope>
    <source>
        <strain evidence="2 3">DSM 10228</strain>
    </source>
</reference>
<evidence type="ECO:0000256" key="1">
    <source>
        <dbReference type="SAM" id="Phobius"/>
    </source>
</evidence>
<evidence type="ECO:0000313" key="2">
    <source>
        <dbReference type="EMBL" id="PRR82314.1"/>
    </source>
</evidence>
<comment type="caution">
    <text evidence="2">The sequence shown here is derived from an EMBL/GenBank/DDBJ whole genome shotgun (WGS) entry which is preliminary data.</text>
</comment>
<sequence>MAKPSIFSKNYERRMKRRRNKIIFTAILAIVVAVIISFNSEIKNFNLTNVKDKMQAWVDSGNQNEEVEEVEQVEETETPKTPEKTYIDINVAEGIVAKAEYIEEDGKKKFVSVEPIDGISFNISPLKEQILFLDKSQNLKIANNEGVIKDLTKKEYVSQAGQSFPKDRILSSTPTYIWHSQGKFIDDTKIIYVSELPYFRNDGQKQFVWLYDLATGNENPLWSLVGNQIVVGDIVPDKGIAITVNGVVFYLKADGSVSK</sequence>
<protein>
    <submittedName>
        <fullName evidence="2">Uncharacterized protein</fullName>
    </submittedName>
</protein>
<dbReference type="Proteomes" id="UP000239471">
    <property type="component" value="Unassembled WGS sequence"/>
</dbReference>
<accession>A0A2T0BEK2</accession>
<keyword evidence="1" id="KW-1133">Transmembrane helix</keyword>
<dbReference type="AlphaFoldDB" id="A0A2T0BEK2"/>
<dbReference type="RefSeq" id="WP_106059796.1">
    <property type="nucleotide sequence ID" value="NZ_PVXQ01000017.1"/>
</dbReference>